<dbReference type="SMART" id="SM00719">
    <property type="entry name" value="Plus3"/>
    <property type="match status" value="1"/>
</dbReference>
<protein>
    <recommendedName>
        <fullName evidence="3">Plus3 domain-containing protein</fullName>
    </recommendedName>
</protein>
<feature type="compositionally biased region" description="Acidic residues" evidence="2">
    <location>
        <begin position="67"/>
        <end position="96"/>
    </location>
</feature>
<feature type="compositionally biased region" description="Basic and acidic residues" evidence="2">
    <location>
        <begin position="351"/>
        <end position="403"/>
    </location>
</feature>
<gene>
    <name evidence="4" type="ORF">ACHAWU_009938</name>
</gene>
<evidence type="ECO:0000313" key="4">
    <source>
        <dbReference type="EMBL" id="KAL3756544.1"/>
    </source>
</evidence>
<feature type="coiled-coil region" evidence="1">
    <location>
        <begin position="753"/>
        <end position="862"/>
    </location>
</feature>
<feature type="compositionally biased region" description="Acidic residues" evidence="2">
    <location>
        <begin position="183"/>
        <end position="197"/>
    </location>
</feature>
<feature type="compositionally biased region" description="Low complexity" evidence="2">
    <location>
        <begin position="290"/>
        <end position="299"/>
    </location>
</feature>
<feature type="compositionally biased region" description="Acidic residues" evidence="2">
    <location>
        <begin position="220"/>
        <end position="241"/>
    </location>
</feature>
<dbReference type="Proteomes" id="UP001530293">
    <property type="component" value="Unassembled WGS sequence"/>
</dbReference>
<evidence type="ECO:0000259" key="3">
    <source>
        <dbReference type="PROSITE" id="PS51360"/>
    </source>
</evidence>
<dbReference type="SUPFAM" id="SSF159042">
    <property type="entry name" value="Plus3-like"/>
    <property type="match status" value="1"/>
</dbReference>
<feature type="domain" description="Plus3" evidence="3">
    <location>
        <begin position="576"/>
        <end position="716"/>
    </location>
</feature>
<reference evidence="4 5" key="1">
    <citation type="submission" date="2024-10" db="EMBL/GenBank/DDBJ databases">
        <title>Updated reference genomes for cyclostephanoid diatoms.</title>
        <authorList>
            <person name="Roberts W.R."/>
            <person name="Alverson A.J."/>
        </authorList>
    </citation>
    <scope>NUCLEOTIDE SEQUENCE [LARGE SCALE GENOMIC DNA]</scope>
    <source>
        <strain evidence="4 5">AJA232-27</strain>
    </source>
</reference>
<feature type="compositionally biased region" description="Low complexity" evidence="2">
    <location>
        <begin position="148"/>
        <end position="159"/>
    </location>
</feature>
<dbReference type="InterPro" id="IPR036128">
    <property type="entry name" value="Plus3-like_sf"/>
</dbReference>
<feature type="compositionally biased region" description="Basic and acidic residues" evidence="2">
    <location>
        <begin position="904"/>
        <end position="930"/>
    </location>
</feature>
<dbReference type="Gene3D" id="3.90.70.200">
    <property type="entry name" value="Plus-3 domain"/>
    <property type="match status" value="1"/>
</dbReference>
<feature type="compositionally biased region" description="Acidic residues" evidence="2">
    <location>
        <begin position="266"/>
        <end position="277"/>
    </location>
</feature>
<feature type="region of interest" description="Disordered" evidence="2">
    <location>
        <begin position="1"/>
        <end position="576"/>
    </location>
</feature>
<feature type="compositionally biased region" description="Basic and acidic residues" evidence="2">
    <location>
        <begin position="242"/>
        <end position="265"/>
    </location>
</feature>
<feature type="compositionally biased region" description="Acidic residues" evidence="2">
    <location>
        <begin position="314"/>
        <end position="346"/>
    </location>
</feature>
<feature type="compositionally biased region" description="Polar residues" evidence="2">
    <location>
        <begin position="492"/>
        <end position="501"/>
    </location>
</feature>
<sequence length="991" mass="111405">MVRTKKHFRPPSSSSSSSSEEEEDDDEINHQVPTGRGKQLGNFGRGKQLNMASQQGRGKQLRAPAPDSEEDDDDDDSSESDEDEDDEDEEEEEDEAQPPPPTSRGKQLRPPVAAVGRGKQLRAPSPPPPPHGTTTAAENEESDSSTSAAQPAAPAMAVARGGGKQFGRSIGKQLAMQQATPTIDEDDDSDSSSDEEPWAAPVVQRGQGKQLRPPPAPTAEAEEESDMEESSEEEEEEEEAEAEVKKPVNDAKPSEAKVTEPPKKDDDDDEDEEESDFEAPPPKRGRGRPPTRAAATRAARSTKEAAKKDSLPSSEEEEDEDESEDESEEEGSEESSDEEQEWDMETFDTQKLVKGEEDKKYLDSLPELERENILAERFEKLKSEADMKKALRENKRKEREQKKSVGAKNKKRTRSSITPSSAKKAMPAKKRGAVKKKAESGSEDDEAPDTSGDVALAQSLAGKRVSARNLDKKGKQFKKQAALAKIREDDNNQSPLHTQNRANKHAAVDESDSELDYGRDSDDSDDDYEDSNMLKPWQEKGKKKQLSVSSDEEPVGDEDDHQTPMGSTKRRTEDPEAELEDYYNVMVPRRKLIHMCNEPYFEKAVKNFYVRLGIGRDKLTQKPCYRLCKITGVTSKSEYSFSPVENQKQVSTDKWLKLSFGKTVKDFKMLTVSDHRPTADEVNQLITQLKIERLTDSILTKKSAIKLCKRQNELVNNYRYSKEDIDMLITEKKKRNKKASNIGYEKTRIAIAVRAAQDEVEEATKNLEDAKVERMEADDNMIVIAEASVKKAEKDLEMATRKLEERIEEQQRIHKEEQDRINRMKKSSKIQNWVKVNQRAKLANKNADFESYKEQLAREKIQGSSEPKFDPYARRRVKPKNLWEVGGSKSTEKITEIANSSGIEEEKKEATERDDTNVGKSDKDSRREDIPQLQKSVLPVQANQFAFDDEVMIGGDVAILGGIGTKKKTRVRSRKGISLEEYQERKSSGTL</sequence>
<comment type="caution">
    <text evidence="4">The sequence shown here is derived from an EMBL/GenBank/DDBJ whole genome shotgun (WGS) entry which is preliminary data.</text>
</comment>
<dbReference type="Pfam" id="PF03126">
    <property type="entry name" value="Plus-3"/>
    <property type="match status" value="1"/>
</dbReference>
<name>A0ABD3LXR6_9STRA</name>
<evidence type="ECO:0000313" key="5">
    <source>
        <dbReference type="Proteomes" id="UP001530293"/>
    </source>
</evidence>
<evidence type="ECO:0000256" key="2">
    <source>
        <dbReference type="SAM" id="MobiDB-lite"/>
    </source>
</evidence>
<feature type="compositionally biased region" description="Acidic residues" evidence="2">
    <location>
        <begin position="550"/>
        <end position="560"/>
    </location>
</feature>
<dbReference type="AlphaFoldDB" id="A0ABD3LXR6"/>
<organism evidence="4 5">
    <name type="scientific">Discostella pseudostelligera</name>
    <dbReference type="NCBI Taxonomy" id="259834"/>
    <lineage>
        <taxon>Eukaryota</taxon>
        <taxon>Sar</taxon>
        <taxon>Stramenopiles</taxon>
        <taxon>Ochrophyta</taxon>
        <taxon>Bacillariophyta</taxon>
        <taxon>Coscinodiscophyceae</taxon>
        <taxon>Thalassiosirophycidae</taxon>
        <taxon>Stephanodiscales</taxon>
        <taxon>Stephanodiscaceae</taxon>
        <taxon>Discostella</taxon>
    </lineage>
</organism>
<feature type="compositionally biased region" description="Basic residues" evidence="2">
    <location>
        <begin position="426"/>
        <end position="435"/>
    </location>
</feature>
<keyword evidence="5" id="KW-1185">Reference proteome</keyword>
<feature type="compositionally biased region" description="Basic and acidic residues" evidence="2">
    <location>
        <begin position="301"/>
        <end position="310"/>
    </location>
</feature>
<dbReference type="EMBL" id="JALLBG020000303">
    <property type="protein sequence ID" value="KAL3756544.1"/>
    <property type="molecule type" value="Genomic_DNA"/>
</dbReference>
<keyword evidence="1" id="KW-0175">Coiled coil</keyword>
<dbReference type="PROSITE" id="PS51360">
    <property type="entry name" value="PLUS3"/>
    <property type="match status" value="1"/>
</dbReference>
<proteinExistence type="predicted"/>
<dbReference type="InterPro" id="IPR004343">
    <property type="entry name" value="Plus-3_dom"/>
</dbReference>
<evidence type="ECO:0000256" key="1">
    <source>
        <dbReference type="SAM" id="Coils"/>
    </source>
</evidence>
<feature type="region of interest" description="Disordered" evidence="2">
    <location>
        <begin position="893"/>
        <end position="934"/>
    </location>
</feature>
<accession>A0ABD3LXR6</accession>